<reference evidence="1 2" key="1">
    <citation type="submission" date="2015-07" db="EMBL/GenBank/DDBJ databases">
        <title>Comparative genomics of the Sigatoka disease complex on banana suggests a link between parallel evolutionary changes in Pseudocercospora fijiensis and Pseudocercospora eumusae and increased virulence on the banana host.</title>
        <authorList>
            <person name="Chang T.-C."/>
            <person name="Salvucci A."/>
            <person name="Crous P.W."/>
            <person name="Stergiopoulos I."/>
        </authorList>
    </citation>
    <scope>NUCLEOTIDE SEQUENCE [LARGE SCALE GENOMIC DNA]</scope>
    <source>
        <strain evidence="1 2">CBS 114824</strain>
    </source>
</reference>
<protein>
    <submittedName>
        <fullName evidence="1">Uncharacterized protein</fullName>
    </submittedName>
</protein>
<gene>
    <name evidence="1" type="ORF">AC578_6511</name>
</gene>
<accession>A0A139HHN1</accession>
<evidence type="ECO:0000313" key="1">
    <source>
        <dbReference type="EMBL" id="KXT01985.1"/>
    </source>
</evidence>
<keyword evidence="2" id="KW-1185">Reference proteome</keyword>
<comment type="caution">
    <text evidence="1">The sequence shown here is derived from an EMBL/GenBank/DDBJ whole genome shotgun (WGS) entry which is preliminary data.</text>
</comment>
<organism evidence="1 2">
    <name type="scientific">Pseudocercospora eumusae</name>
    <dbReference type="NCBI Taxonomy" id="321146"/>
    <lineage>
        <taxon>Eukaryota</taxon>
        <taxon>Fungi</taxon>
        <taxon>Dikarya</taxon>
        <taxon>Ascomycota</taxon>
        <taxon>Pezizomycotina</taxon>
        <taxon>Dothideomycetes</taxon>
        <taxon>Dothideomycetidae</taxon>
        <taxon>Mycosphaerellales</taxon>
        <taxon>Mycosphaerellaceae</taxon>
        <taxon>Pseudocercospora</taxon>
    </lineage>
</organism>
<name>A0A139HHN1_9PEZI</name>
<dbReference type="AlphaFoldDB" id="A0A139HHN1"/>
<evidence type="ECO:0000313" key="2">
    <source>
        <dbReference type="Proteomes" id="UP000070133"/>
    </source>
</evidence>
<sequence>MVAQKSGRAGSDAAEARCLSSNFSSRLLLFDGTYCVGVSTVYKGKRSSEIRRNLDVAGSDMRKLQCRLEEFRNGVKAANRL</sequence>
<proteinExistence type="predicted"/>
<dbReference type="EMBL" id="LFZN01000047">
    <property type="protein sequence ID" value="KXT01985.1"/>
    <property type="molecule type" value="Genomic_DNA"/>
</dbReference>
<dbReference type="Proteomes" id="UP000070133">
    <property type="component" value="Unassembled WGS sequence"/>
</dbReference>